<feature type="transmembrane region" description="Helical" evidence="2">
    <location>
        <begin position="430"/>
        <end position="451"/>
    </location>
</feature>
<dbReference type="InParanoid" id="A0A1Y1X1W6"/>
<organism evidence="3 4">
    <name type="scientific">Basidiobolus meristosporus CBS 931.73</name>
    <dbReference type="NCBI Taxonomy" id="1314790"/>
    <lineage>
        <taxon>Eukaryota</taxon>
        <taxon>Fungi</taxon>
        <taxon>Fungi incertae sedis</taxon>
        <taxon>Zoopagomycota</taxon>
        <taxon>Entomophthoromycotina</taxon>
        <taxon>Basidiobolomycetes</taxon>
        <taxon>Basidiobolales</taxon>
        <taxon>Basidiobolaceae</taxon>
        <taxon>Basidiobolus</taxon>
    </lineage>
</organism>
<protein>
    <submittedName>
        <fullName evidence="3">Uncharacterized protein</fullName>
    </submittedName>
</protein>
<keyword evidence="4" id="KW-1185">Reference proteome</keyword>
<reference evidence="3 4" key="1">
    <citation type="submission" date="2016-07" db="EMBL/GenBank/DDBJ databases">
        <title>Pervasive Adenine N6-methylation of Active Genes in Fungi.</title>
        <authorList>
            <consortium name="DOE Joint Genome Institute"/>
            <person name="Mondo S.J."/>
            <person name="Dannebaum R.O."/>
            <person name="Kuo R.C."/>
            <person name="Labutti K."/>
            <person name="Haridas S."/>
            <person name="Kuo A."/>
            <person name="Salamov A."/>
            <person name="Ahrendt S.R."/>
            <person name="Lipzen A."/>
            <person name="Sullivan W."/>
            <person name="Andreopoulos W.B."/>
            <person name="Clum A."/>
            <person name="Lindquist E."/>
            <person name="Daum C."/>
            <person name="Ramamoorthy G.K."/>
            <person name="Gryganskyi A."/>
            <person name="Culley D."/>
            <person name="Magnuson J.K."/>
            <person name="James T.Y."/>
            <person name="O'Malley M.A."/>
            <person name="Stajich J.E."/>
            <person name="Spatafora J.W."/>
            <person name="Visel A."/>
            <person name="Grigoriev I.V."/>
        </authorList>
    </citation>
    <scope>NUCLEOTIDE SEQUENCE [LARGE SCALE GENOMIC DNA]</scope>
    <source>
        <strain evidence="3 4">CBS 931.73</strain>
    </source>
</reference>
<accession>A0A1Y1X1W6</accession>
<feature type="transmembrane region" description="Helical" evidence="2">
    <location>
        <begin position="223"/>
        <end position="242"/>
    </location>
</feature>
<name>A0A1Y1X1W6_9FUNG</name>
<keyword evidence="2" id="KW-1133">Transmembrane helix</keyword>
<feature type="transmembrane region" description="Helical" evidence="2">
    <location>
        <begin position="279"/>
        <end position="298"/>
    </location>
</feature>
<feature type="transmembrane region" description="Helical" evidence="2">
    <location>
        <begin position="319"/>
        <end position="338"/>
    </location>
</feature>
<dbReference type="Proteomes" id="UP000193498">
    <property type="component" value="Unassembled WGS sequence"/>
</dbReference>
<feature type="transmembrane region" description="Helical" evidence="2">
    <location>
        <begin position="399"/>
        <end position="418"/>
    </location>
</feature>
<keyword evidence="2" id="KW-0812">Transmembrane</keyword>
<evidence type="ECO:0000256" key="1">
    <source>
        <dbReference type="SAM" id="MobiDB-lite"/>
    </source>
</evidence>
<evidence type="ECO:0000313" key="4">
    <source>
        <dbReference type="Proteomes" id="UP000193498"/>
    </source>
</evidence>
<feature type="transmembrane region" description="Helical" evidence="2">
    <location>
        <begin position="358"/>
        <end position="378"/>
    </location>
</feature>
<feature type="region of interest" description="Disordered" evidence="1">
    <location>
        <begin position="555"/>
        <end position="579"/>
    </location>
</feature>
<dbReference type="AlphaFoldDB" id="A0A1Y1X1W6"/>
<gene>
    <name evidence="3" type="ORF">K493DRAFT_308472</name>
</gene>
<keyword evidence="2" id="KW-0472">Membrane</keyword>
<dbReference type="EMBL" id="MCFE01000767">
    <property type="protein sequence ID" value="ORX79797.1"/>
    <property type="molecule type" value="Genomic_DNA"/>
</dbReference>
<evidence type="ECO:0000256" key="2">
    <source>
        <dbReference type="SAM" id="Phobius"/>
    </source>
</evidence>
<evidence type="ECO:0000313" key="3">
    <source>
        <dbReference type="EMBL" id="ORX79797.1"/>
    </source>
</evidence>
<sequence>MSDARFTQEYPPLPEKAIHPSHSLYGSFDRNSSSAVAYDNTVALVRLRFEDGKECNPNFIPPNLNLPEEYNQKVDGYVLYVSSYDILAHRCDGMAEVFQKLNQTRSHDITSGYVDTLGRPFMLILFSSFTLQPLQFGGPSEFYGKSFDFVHVYNKAVITDFYSGQYLDKISEGKETVVLRIIHGMGHSRPLAFDTCTNPVETPEFGPWNSADISYRIALNRRALFVLLLFSLIYAFCQIINLFYQEGWVIDTRIILYVSSVTWFVGSLVRLSVCEITTWYDLLYHILKLLAFSGYGLVQLKWGQILFKLLKRRIYNISIYWGIFTILNSSVIIILLIVRAVNPYLDGKGIILTIYSHYLPALFIGQSFFFLFYSFQFYRGKKMFCVSARTKASFRKVSTLSCLAGIGFMVQSAALIVQGTNLPFTVAGDMTMFSLAIISGLICFSPAFAILSIRGTDENATYAAILNRTKVLSPYKENHTKLASTNAGSEDGIDLQHSSSNQHLRSKATLDGEGEFTLDIPSIDSTTLNSSGSENHSSVTMNHFKSTHQLNFTPLSPPPRSHMKREHPDKSLNHVSSEPAMPEHEDTVTVNCVDPVADVQLIHDPLFTIDWRTSFGTGSEGSSEDETV</sequence>
<proteinExistence type="predicted"/>
<comment type="caution">
    <text evidence="3">The sequence shown here is derived from an EMBL/GenBank/DDBJ whole genome shotgun (WGS) entry which is preliminary data.</text>
</comment>